<evidence type="ECO:0000313" key="2">
    <source>
        <dbReference type="Proteomes" id="UP001159363"/>
    </source>
</evidence>
<name>A0ABQ9G861_9NEOP</name>
<keyword evidence="2" id="KW-1185">Reference proteome</keyword>
<proteinExistence type="predicted"/>
<organism evidence="1 2">
    <name type="scientific">Dryococelus australis</name>
    <dbReference type="NCBI Taxonomy" id="614101"/>
    <lineage>
        <taxon>Eukaryota</taxon>
        <taxon>Metazoa</taxon>
        <taxon>Ecdysozoa</taxon>
        <taxon>Arthropoda</taxon>
        <taxon>Hexapoda</taxon>
        <taxon>Insecta</taxon>
        <taxon>Pterygota</taxon>
        <taxon>Neoptera</taxon>
        <taxon>Polyneoptera</taxon>
        <taxon>Phasmatodea</taxon>
        <taxon>Verophasmatodea</taxon>
        <taxon>Anareolatae</taxon>
        <taxon>Phasmatidae</taxon>
        <taxon>Eurycanthinae</taxon>
        <taxon>Dryococelus</taxon>
    </lineage>
</organism>
<evidence type="ECO:0000313" key="1">
    <source>
        <dbReference type="EMBL" id="KAJ8868630.1"/>
    </source>
</evidence>
<dbReference type="Proteomes" id="UP001159363">
    <property type="component" value="Chromosome 13"/>
</dbReference>
<accession>A0ABQ9G861</accession>
<reference evidence="1 2" key="1">
    <citation type="submission" date="2023-02" db="EMBL/GenBank/DDBJ databases">
        <title>LHISI_Scaffold_Assembly.</title>
        <authorList>
            <person name="Stuart O.P."/>
            <person name="Cleave R."/>
            <person name="Magrath M.J.L."/>
            <person name="Mikheyev A.S."/>
        </authorList>
    </citation>
    <scope>NUCLEOTIDE SEQUENCE [LARGE SCALE GENOMIC DNA]</scope>
    <source>
        <strain evidence="1">Daus_M_001</strain>
        <tissue evidence="1">Leg muscle</tissue>
    </source>
</reference>
<gene>
    <name evidence="1" type="ORF">PR048_030169</name>
</gene>
<sequence>MERRRNARMGETGYPRENPLTSVIVRHDSHMRKSRCDPAGNRTRVIDAAVECGAFHVANERGFRNRLQGALGCEWVALKCGIIGVATIRCRPEERAHVYLGGPDTQLPGTLPSPSPYPPTTHPCSGGHVTRGSIDLAWLLIMFSLNPLPSLRKITPKPCLTSAFCLTGAGETGVPRENPPTNGIVRHDSHLRKSGGDRAIHSATAAPSVEMLCISQLGCECWGGYSVPRNREPLNWTLAVANRVRTTSFFYPSPRHLELTQPDFLYHRPASQSERAEALISPIQTILR</sequence>
<protein>
    <submittedName>
        <fullName evidence="1">Uncharacterized protein</fullName>
    </submittedName>
</protein>
<comment type="caution">
    <text evidence="1">The sequence shown here is derived from an EMBL/GenBank/DDBJ whole genome shotgun (WGS) entry which is preliminary data.</text>
</comment>
<dbReference type="EMBL" id="JARBHB010000014">
    <property type="protein sequence ID" value="KAJ8868630.1"/>
    <property type="molecule type" value="Genomic_DNA"/>
</dbReference>